<comment type="catalytic activity">
    <reaction evidence="8 10">
        <text>5-[(5-phospho-1-deoxy-D-ribulos-1-ylimino)methylamino]-1-(5-phospho-beta-D-ribosyl)imidazole-4-carboxamide + L-glutamine = D-erythro-1-(imidazol-4-yl)glycerol 3-phosphate + 5-amino-1-(5-phospho-beta-D-ribosyl)imidazole-4-carboxamide + L-glutamate + H(+)</text>
        <dbReference type="Rhea" id="RHEA:24793"/>
        <dbReference type="ChEBI" id="CHEBI:15378"/>
        <dbReference type="ChEBI" id="CHEBI:29985"/>
        <dbReference type="ChEBI" id="CHEBI:58278"/>
        <dbReference type="ChEBI" id="CHEBI:58359"/>
        <dbReference type="ChEBI" id="CHEBI:58475"/>
        <dbReference type="ChEBI" id="CHEBI:58525"/>
        <dbReference type="EC" id="4.3.2.10"/>
    </reaction>
</comment>
<evidence type="ECO:0000313" key="13">
    <source>
        <dbReference type="EMBL" id="KAB3532719.1"/>
    </source>
</evidence>
<dbReference type="GO" id="GO:0000107">
    <property type="term" value="F:imidazoleglycerol-phosphate synthase activity"/>
    <property type="evidence" value="ECO:0007669"/>
    <property type="project" value="UniProtKB-UniRule"/>
</dbReference>
<organism evidence="13 14">
    <name type="scientific">Alkaliphilus serpentinus</name>
    <dbReference type="NCBI Taxonomy" id="1482731"/>
    <lineage>
        <taxon>Bacteria</taxon>
        <taxon>Bacillati</taxon>
        <taxon>Bacillota</taxon>
        <taxon>Clostridia</taxon>
        <taxon>Peptostreptococcales</taxon>
        <taxon>Natronincolaceae</taxon>
        <taxon>Alkaliphilus</taxon>
    </lineage>
</organism>
<evidence type="ECO:0000313" key="14">
    <source>
        <dbReference type="Proteomes" id="UP000465601"/>
    </source>
</evidence>
<keyword evidence="14" id="KW-1185">Reference proteome</keyword>
<name>A0A833HR05_9FIRM</name>
<dbReference type="SUPFAM" id="SSF52317">
    <property type="entry name" value="Class I glutamine amidotransferase-like"/>
    <property type="match status" value="1"/>
</dbReference>
<comment type="function">
    <text evidence="10">IGPS catalyzes the conversion of PRFAR and glutamine to IGP, AICAR and glutamate. The HisH subunit catalyzes the hydrolysis of glutamine to glutamate and ammonia as part of the synthesis of IGP and AICAR. The resulting ammonia molecule is channeled to the active site of HisF.</text>
</comment>
<keyword evidence="10" id="KW-0963">Cytoplasm</keyword>
<comment type="caution">
    <text evidence="13">The sequence shown here is derived from an EMBL/GenBank/DDBJ whole genome shotgun (WGS) entry which is preliminary data.</text>
</comment>
<dbReference type="InterPro" id="IPR010139">
    <property type="entry name" value="Imidazole-glycPsynth_HisH"/>
</dbReference>
<accession>A0A833HR05</accession>
<evidence type="ECO:0000256" key="11">
    <source>
        <dbReference type="PIRSR" id="PIRSR000495-1"/>
    </source>
</evidence>
<keyword evidence="4 10" id="KW-0378">Hydrolase</keyword>
<dbReference type="Gene3D" id="3.40.50.880">
    <property type="match status" value="1"/>
</dbReference>
<evidence type="ECO:0000256" key="7">
    <source>
        <dbReference type="ARBA" id="ARBA00023239"/>
    </source>
</evidence>
<dbReference type="OrthoDB" id="9807137at2"/>
<dbReference type="HAMAP" id="MF_00278">
    <property type="entry name" value="HisH"/>
    <property type="match status" value="1"/>
</dbReference>
<feature type="active site" evidence="10 11">
    <location>
        <position position="181"/>
    </location>
</feature>
<sequence>MVTILDYGMGNLRSVEKALQLIGMDTITTNCPKLLSRAKAIIIPGVGAFYDAMENLNQKGFTEILKKHAAEGKAILGICLGMQLLFERGYEIEEVAGLSLLQGEVVKIPPSVKVPHMGWNTLQIKDRGKLLEGITQEECVYFVHSYYIKEAAEEVIKGETSYGIRIPAAVEKNKIFGLQFHPEKSGEVGLRILNNFRRGIE</sequence>
<evidence type="ECO:0000256" key="10">
    <source>
        <dbReference type="HAMAP-Rule" id="MF_00278"/>
    </source>
</evidence>
<evidence type="ECO:0000259" key="12">
    <source>
        <dbReference type="Pfam" id="PF00117"/>
    </source>
</evidence>
<evidence type="ECO:0000256" key="4">
    <source>
        <dbReference type="ARBA" id="ARBA00022801"/>
    </source>
</evidence>
<evidence type="ECO:0000256" key="8">
    <source>
        <dbReference type="ARBA" id="ARBA00047838"/>
    </source>
</evidence>
<feature type="active site" evidence="10 11">
    <location>
        <position position="183"/>
    </location>
</feature>
<dbReference type="GO" id="GO:0016829">
    <property type="term" value="F:lyase activity"/>
    <property type="evidence" value="ECO:0007669"/>
    <property type="project" value="UniProtKB-KW"/>
</dbReference>
<feature type="active site" description="Nucleophile" evidence="10 11">
    <location>
        <position position="79"/>
    </location>
</feature>
<dbReference type="GO" id="GO:0000105">
    <property type="term" value="P:L-histidine biosynthetic process"/>
    <property type="evidence" value="ECO:0007669"/>
    <property type="project" value="UniProtKB-UniRule"/>
</dbReference>
<evidence type="ECO:0000256" key="9">
    <source>
        <dbReference type="ARBA" id="ARBA00049534"/>
    </source>
</evidence>
<keyword evidence="7 10" id="KW-0456">Lyase</keyword>
<feature type="domain" description="Glutamine amidotransferase" evidence="12">
    <location>
        <begin position="4"/>
        <end position="196"/>
    </location>
</feature>
<dbReference type="EMBL" id="WBZB01000007">
    <property type="protein sequence ID" value="KAB3532719.1"/>
    <property type="molecule type" value="Genomic_DNA"/>
</dbReference>
<dbReference type="GO" id="GO:0005737">
    <property type="term" value="C:cytoplasm"/>
    <property type="evidence" value="ECO:0007669"/>
    <property type="project" value="UniProtKB-SubCell"/>
</dbReference>
<comment type="pathway">
    <text evidence="1 10">Amino-acid biosynthesis; L-histidine biosynthesis; L-histidine from 5-phospho-alpha-D-ribose 1-diphosphate: step 5/9.</text>
</comment>
<dbReference type="RefSeq" id="WP_151864687.1">
    <property type="nucleotide sequence ID" value="NZ_WBZB01000007.1"/>
</dbReference>
<evidence type="ECO:0000256" key="3">
    <source>
        <dbReference type="ARBA" id="ARBA00022605"/>
    </source>
</evidence>
<comment type="subunit">
    <text evidence="2 10">Heterodimer of HisH and HisF.</text>
</comment>
<keyword evidence="6 10" id="KW-0368">Histidine biosynthesis</keyword>
<dbReference type="PIRSF" id="PIRSF000495">
    <property type="entry name" value="Amidotransf_hisH"/>
    <property type="match status" value="1"/>
</dbReference>
<keyword evidence="3 10" id="KW-0028">Amino-acid biosynthesis</keyword>
<comment type="subcellular location">
    <subcellularLocation>
        <location evidence="10">Cytoplasm</location>
    </subcellularLocation>
</comment>
<evidence type="ECO:0000256" key="2">
    <source>
        <dbReference type="ARBA" id="ARBA00011152"/>
    </source>
</evidence>
<dbReference type="GO" id="GO:0004359">
    <property type="term" value="F:glutaminase activity"/>
    <property type="evidence" value="ECO:0007669"/>
    <property type="project" value="UniProtKB-EC"/>
</dbReference>
<dbReference type="EC" id="4.3.2.10" evidence="10"/>
<protein>
    <recommendedName>
        <fullName evidence="10">Imidazole glycerol phosphate synthase subunit HisH</fullName>
        <ecNumber evidence="10">4.3.2.10</ecNumber>
    </recommendedName>
    <alternativeName>
        <fullName evidence="10">IGP synthase glutaminase subunit</fullName>
        <ecNumber evidence="10">3.5.1.2</ecNumber>
    </alternativeName>
    <alternativeName>
        <fullName evidence="10">IGP synthase subunit HisH</fullName>
    </alternativeName>
    <alternativeName>
        <fullName evidence="10">ImGP synthase subunit HisH</fullName>
        <shortName evidence="10">IGPS subunit HisH</shortName>
    </alternativeName>
</protein>
<dbReference type="CDD" id="cd01748">
    <property type="entry name" value="GATase1_IGP_Synthase"/>
    <property type="match status" value="1"/>
</dbReference>
<dbReference type="EC" id="3.5.1.2" evidence="10"/>
<evidence type="ECO:0000256" key="1">
    <source>
        <dbReference type="ARBA" id="ARBA00005091"/>
    </source>
</evidence>
<reference evidence="13 14" key="1">
    <citation type="submission" date="2019-10" db="EMBL/GenBank/DDBJ databases">
        <title>Alkaliphilus serpentinus sp. nov. and Alkaliphilus pronyensis sp. nov., two novel anaerobic alkaliphilic species isolated from the serpentinized-hosted hydrothermal field of the Prony Bay (New Caledonia).</title>
        <authorList>
            <person name="Postec A."/>
        </authorList>
    </citation>
    <scope>NUCLEOTIDE SEQUENCE [LARGE SCALE GENOMIC DNA]</scope>
    <source>
        <strain evidence="13 14">LacT</strain>
    </source>
</reference>
<dbReference type="UniPathway" id="UPA00031">
    <property type="reaction ID" value="UER00010"/>
</dbReference>
<dbReference type="InterPro" id="IPR017926">
    <property type="entry name" value="GATASE"/>
</dbReference>
<dbReference type="NCBIfam" id="TIGR01855">
    <property type="entry name" value="IMP_synth_hisH"/>
    <property type="match status" value="1"/>
</dbReference>
<dbReference type="Proteomes" id="UP000465601">
    <property type="component" value="Unassembled WGS sequence"/>
</dbReference>
<dbReference type="PANTHER" id="PTHR42701:SF1">
    <property type="entry name" value="IMIDAZOLE GLYCEROL PHOSPHATE SYNTHASE SUBUNIT HISH"/>
    <property type="match status" value="1"/>
</dbReference>
<dbReference type="PROSITE" id="PS51273">
    <property type="entry name" value="GATASE_TYPE_1"/>
    <property type="match status" value="1"/>
</dbReference>
<gene>
    <name evidence="10 13" type="primary">hisH</name>
    <name evidence="13" type="ORF">F8153_02040</name>
</gene>
<evidence type="ECO:0000256" key="5">
    <source>
        <dbReference type="ARBA" id="ARBA00022962"/>
    </source>
</evidence>
<evidence type="ECO:0000256" key="6">
    <source>
        <dbReference type="ARBA" id="ARBA00023102"/>
    </source>
</evidence>
<dbReference type="PANTHER" id="PTHR42701">
    <property type="entry name" value="IMIDAZOLE GLYCEROL PHOSPHATE SYNTHASE SUBUNIT HISH"/>
    <property type="match status" value="1"/>
</dbReference>
<proteinExistence type="inferred from homology"/>
<keyword evidence="5 10" id="KW-0315">Glutamine amidotransferase</keyword>
<dbReference type="AlphaFoldDB" id="A0A833HR05"/>
<dbReference type="Pfam" id="PF00117">
    <property type="entry name" value="GATase"/>
    <property type="match status" value="1"/>
</dbReference>
<comment type="catalytic activity">
    <reaction evidence="9 10">
        <text>L-glutamine + H2O = L-glutamate + NH4(+)</text>
        <dbReference type="Rhea" id="RHEA:15889"/>
        <dbReference type="ChEBI" id="CHEBI:15377"/>
        <dbReference type="ChEBI" id="CHEBI:28938"/>
        <dbReference type="ChEBI" id="CHEBI:29985"/>
        <dbReference type="ChEBI" id="CHEBI:58359"/>
        <dbReference type="EC" id="3.5.1.2"/>
    </reaction>
</comment>
<dbReference type="InterPro" id="IPR029062">
    <property type="entry name" value="Class_I_gatase-like"/>
</dbReference>